<feature type="signal peptide" evidence="2">
    <location>
        <begin position="1"/>
        <end position="18"/>
    </location>
</feature>
<dbReference type="EMBL" id="JBBKZT010000013">
    <property type="protein sequence ID" value="MEJ8850218.1"/>
    <property type="molecule type" value="Genomic_DNA"/>
</dbReference>
<evidence type="ECO:0000256" key="2">
    <source>
        <dbReference type="SAM" id="SignalP"/>
    </source>
</evidence>
<feature type="region of interest" description="Disordered" evidence="1">
    <location>
        <begin position="79"/>
        <end position="112"/>
    </location>
</feature>
<evidence type="ECO:0000313" key="3">
    <source>
        <dbReference type="EMBL" id="MEJ8850218.1"/>
    </source>
</evidence>
<dbReference type="RefSeq" id="WP_340345469.1">
    <property type="nucleotide sequence ID" value="NZ_JBBKZT010000013.1"/>
</dbReference>
<feature type="compositionally biased region" description="Basic and acidic residues" evidence="1">
    <location>
        <begin position="79"/>
        <end position="96"/>
    </location>
</feature>
<proteinExistence type="predicted"/>
<dbReference type="Proteomes" id="UP001385892">
    <property type="component" value="Unassembled WGS sequence"/>
</dbReference>
<protein>
    <submittedName>
        <fullName evidence="3">Uncharacterized protein</fullName>
    </submittedName>
</protein>
<evidence type="ECO:0000256" key="1">
    <source>
        <dbReference type="SAM" id="MobiDB-lite"/>
    </source>
</evidence>
<keyword evidence="4" id="KW-1185">Reference proteome</keyword>
<gene>
    <name evidence="3" type="ORF">WKW82_26510</name>
</gene>
<reference evidence="3 4" key="1">
    <citation type="submission" date="2024-03" db="EMBL/GenBank/DDBJ databases">
        <title>Novel species of the genus Variovorax.</title>
        <authorList>
            <person name="Liu Q."/>
            <person name="Xin Y.-H."/>
        </authorList>
    </citation>
    <scope>NUCLEOTIDE SEQUENCE [LARGE SCALE GENOMIC DNA]</scope>
    <source>
        <strain evidence="3 4">KACC 18900</strain>
    </source>
</reference>
<accession>A0ABU8WRP5</accession>
<keyword evidence="2" id="KW-0732">Signal</keyword>
<sequence>MFNSLPAAWLAAPLAALAVGTAAQPAPDPAGAPPSAPLPAPLPYASAFEGYQPFTDEKPIPWREANETVYRRGGWRAYAKEASEPKAPEGEPKDPHAGMGHAMPMPTNKERP</sequence>
<evidence type="ECO:0000313" key="4">
    <source>
        <dbReference type="Proteomes" id="UP001385892"/>
    </source>
</evidence>
<comment type="caution">
    <text evidence="3">The sequence shown here is derived from an EMBL/GenBank/DDBJ whole genome shotgun (WGS) entry which is preliminary data.</text>
</comment>
<name>A0ABU8WRP5_9BURK</name>
<feature type="chain" id="PRO_5047338930" evidence="2">
    <location>
        <begin position="19"/>
        <end position="112"/>
    </location>
</feature>
<organism evidence="3 4">
    <name type="scientific">Variovorax rhizosphaerae</name>
    <dbReference type="NCBI Taxonomy" id="1836200"/>
    <lineage>
        <taxon>Bacteria</taxon>
        <taxon>Pseudomonadati</taxon>
        <taxon>Pseudomonadota</taxon>
        <taxon>Betaproteobacteria</taxon>
        <taxon>Burkholderiales</taxon>
        <taxon>Comamonadaceae</taxon>
        <taxon>Variovorax</taxon>
    </lineage>
</organism>